<dbReference type="Proteomes" id="UP000295726">
    <property type="component" value="Unassembled WGS sequence"/>
</dbReference>
<organism evidence="1 2">
    <name type="scientific">Muricomes intestini</name>
    <dbReference type="NCBI Taxonomy" id="1796634"/>
    <lineage>
        <taxon>Bacteria</taxon>
        <taxon>Bacillati</taxon>
        <taxon>Bacillota</taxon>
        <taxon>Clostridia</taxon>
        <taxon>Lachnospirales</taxon>
        <taxon>Lachnospiraceae</taxon>
        <taxon>Muricomes</taxon>
    </lineage>
</organism>
<dbReference type="EMBL" id="SLZZ01000011">
    <property type="protein sequence ID" value="TCS78523.1"/>
    <property type="molecule type" value="Genomic_DNA"/>
</dbReference>
<proteinExistence type="predicted"/>
<gene>
    <name evidence="1" type="ORF">EDD59_11148</name>
</gene>
<evidence type="ECO:0000313" key="2">
    <source>
        <dbReference type="Proteomes" id="UP000295726"/>
    </source>
</evidence>
<comment type="caution">
    <text evidence="1">The sequence shown here is derived from an EMBL/GenBank/DDBJ whole genome shotgun (WGS) entry which is preliminary data.</text>
</comment>
<protein>
    <submittedName>
        <fullName evidence="1">Uncharacterized protein</fullName>
    </submittedName>
</protein>
<sequence>MNKETAEQLVRAAALDAVREFEKEQKKNKRVHVFQNAKKLMENYNRICQSVREGVSEISDMDNSIELEEFTEEDIYINSILKSKLRSIVMIAHIDKCLKLLEEEEYQKGTPEKYLAFKYFYLDEMTYENVEKVYGYGERTVRRWVTELTGILGVYLFGSDAIMLE</sequence>
<dbReference type="AlphaFoldDB" id="A0A4R3K732"/>
<accession>A0A4R3K732</accession>
<evidence type="ECO:0000313" key="1">
    <source>
        <dbReference type="EMBL" id="TCS78523.1"/>
    </source>
</evidence>
<reference evidence="1 2" key="1">
    <citation type="submission" date="2019-03" db="EMBL/GenBank/DDBJ databases">
        <title>Genomic Encyclopedia of Type Strains, Phase IV (KMG-IV): sequencing the most valuable type-strain genomes for metagenomic binning, comparative biology and taxonomic classification.</title>
        <authorList>
            <person name="Goeker M."/>
        </authorList>
    </citation>
    <scope>NUCLEOTIDE SEQUENCE [LARGE SCALE GENOMIC DNA]</scope>
    <source>
        <strain evidence="1 2">DSM 29489</strain>
    </source>
</reference>
<keyword evidence="2" id="KW-1185">Reference proteome</keyword>
<name>A0A4R3K732_9FIRM</name>